<feature type="transmembrane region" description="Helical" evidence="17">
    <location>
        <begin position="1136"/>
        <end position="1158"/>
    </location>
</feature>
<dbReference type="CDD" id="cd02094">
    <property type="entry name" value="P-type_ATPase_Cu-like"/>
    <property type="match status" value="1"/>
</dbReference>
<dbReference type="FunFam" id="3.40.50.1000:FF:000144">
    <property type="entry name" value="copper-transporting ATPase 1 isoform X2"/>
    <property type="match status" value="1"/>
</dbReference>
<dbReference type="SFLD" id="SFLDG00002">
    <property type="entry name" value="C1.7:_P-type_atpase_like"/>
    <property type="match status" value="1"/>
</dbReference>
<keyword evidence="11" id="KW-0460">Magnesium</keyword>
<dbReference type="SFLD" id="SFLDF00027">
    <property type="entry name" value="p-type_atpase"/>
    <property type="match status" value="1"/>
</dbReference>
<evidence type="ECO:0000256" key="17">
    <source>
        <dbReference type="RuleBase" id="RU362081"/>
    </source>
</evidence>
<keyword evidence="10 17" id="KW-0067">ATP-binding</keyword>
<reference evidence="20" key="1">
    <citation type="submission" date="2025-08" db="UniProtKB">
        <authorList>
            <consortium name="Ensembl"/>
        </authorList>
    </citation>
    <scope>IDENTIFICATION</scope>
</reference>
<feature type="transmembrane region" description="Helical" evidence="17">
    <location>
        <begin position="548"/>
        <end position="567"/>
    </location>
</feature>
<keyword evidence="15" id="KW-0406">Ion transport</keyword>
<evidence type="ECO:0000256" key="3">
    <source>
        <dbReference type="ARBA" id="ARBA00012517"/>
    </source>
</evidence>
<dbReference type="Gene3D" id="2.70.150.10">
    <property type="entry name" value="Calcium-transporting ATPase, cytoplasmic transduction domain A"/>
    <property type="match status" value="1"/>
</dbReference>
<keyword evidence="16 17" id="KW-0472">Membrane</keyword>
<dbReference type="SUPFAM" id="SSF81653">
    <property type="entry name" value="Calcium ATPase, transduction domain A"/>
    <property type="match status" value="1"/>
</dbReference>
<dbReference type="GO" id="GO:0005886">
    <property type="term" value="C:plasma membrane"/>
    <property type="evidence" value="ECO:0007669"/>
    <property type="project" value="TreeGrafter"/>
</dbReference>
<name>A0A674E0F1_SALTR</name>
<reference evidence="20" key="2">
    <citation type="submission" date="2025-09" db="UniProtKB">
        <authorList>
            <consortium name="Ensembl"/>
        </authorList>
    </citation>
    <scope>IDENTIFICATION</scope>
</reference>
<dbReference type="PRINTS" id="PR00943">
    <property type="entry name" value="CUATPASE"/>
</dbReference>
<protein>
    <recommendedName>
        <fullName evidence="3">P-type Cu(+) transporter</fullName>
        <ecNumber evidence="3">7.2.2.8</ecNumber>
    </recommendedName>
</protein>
<evidence type="ECO:0000256" key="5">
    <source>
        <dbReference type="ARBA" id="ARBA00022692"/>
    </source>
</evidence>
<dbReference type="EC" id="7.2.2.8" evidence="3"/>
<keyword evidence="7" id="KW-0677">Repeat</keyword>
<feature type="domain" description="HMA" evidence="19">
    <location>
        <begin position="119"/>
        <end position="185"/>
    </location>
</feature>
<dbReference type="GO" id="GO:0015677">
    <property type="term" value="P:copper ion import"/>
    <property type="evidence" value="ECO:0007669"/>
    <property type="project" value="TreeGrafter"/>
</dbReference>
<evidence type="ECO:0000256" key="1">
    <source>
        <dbReference type="ARBA" id="ARBA00004166"/>
    </source>
</evidence>
<dbReference type="InterPro" id="IPR036163">
    <property type="entry name" value="HMA_dom_sf"/>
</dbReference>
<evidence type="ECO:0000256" key="6">
    <source>
        <dbReference type="ARBA" id="ARBA00022723"/>
    </source>
</evidence>
<dbReference type="Pfam" id="PF00702">
    <property type="entry name" value="Hydrolase"/>
    <property type="match status" value="1"/>
</dbReference>
<dbReference type="PRINTS" id="PR00119">
    <property type="entry name" value="CATATPASE"/>
</dbReference>
<dbReference type="InterPro" id="IPR006122">
    <property type="entry name" value="HMA_Cu_ion-bd"/>
</dbReference>
<keyword evidence="4" id="KW-0813">Transport</keyword>
<keyword evidence="5 17" id="KW-0812">Transmembrane</keyword>
<dbReference type="Pfam" id="PF00403">
    <property type="entry name" value="HMA"/>
    <property type="match status" value="5"/>
</dbReference>
<dbReference type="Gene3D" id="3.40.1110.10">
    <property type="entry name" value="Calcium-transporting ATPase, cytoplasmic domain N"/>
    <property type="match status" value="2"/>
</dbReference>
<feature type="domain" description="HMA" evidence="19">
    <location>
        <begin position="382"/>
        <end position="448"/>
    </location>
</feature>
<dbReference type="PROSITE" id="PS01047">
    <property type="entry name" value="HMA_1"/>
    <property type="match status" value="4"/>
</dbReference>
<dbReference type="CDD" id="cd00371">
    <property type="entry name" value="HMA"/>
    <property type="match status" value="5"/>
</dbReference>
<dbReference type="PROSITE" id="PS00154">
    <property type="entry name" value="ATPASE_E1_E2"/>
    <property type="match status" value="1"/>
</dbReference>
<dbReference type="GO" id="GO:0055070">
    <property type="term" value="P:copper ion homeostasis"/>
    <property type="evidence" value="ECO:0007669"/>
    <property type="project" value="TreeGrafter"/>
</dbReference>
<dbReference type="Gene3D" id="3.40.50.1000">
    <property type="entry name" value="HAD superfamily/HAD-like"/>
    <property type="match status" value="1"/>
</dbReference>
<evidence type="ECO:0000256" key="10">
    <source>
        <dbReference type="ARBA" id="ARBA00022840"/>
    </source>
</evidence>
<dbReference type="InterPro" id="IPR018303">
    <property type="entry name" value="ATPase_P-typ_P_site"/>
</dbReference>
<dbReference type="NCBIfam" id="TIGR01525">
    <property type="entry name" value="ATPase-IB_hvy"/>
    <property type="match status" value="1"/>
</dbReference>
<dbReference type="AlphaFoldDB" id="A0A674E0F1"/>
<keyword evidence="9" id="KW-0187">Copper transport</keyword>
<evidence type="ECO:0000256" key="11">
    <source>
        <dbReference type="ARBA" id="ARBA00022842"/>
    </source>
</evidence>
<feature type="region of interest" description="Disordered" evidence="18">
    <location>
        <begin position="285"/>
        <end position="374"/>
    </location>
</feature>
<keyword evidence="21" id="KW-1185">Reference proteome</keyword>
<dbReference type="InterPro" id="IPR059000">
    <property type="entry name" value="ATPase_P-type_domA"/>
</dbReference>
<evidence type="ECO:0000256" key="8">
    <source>
        <dbReference type="ARBA" id="ARBA00022741"/>
    </source>
</evidence>
<evidence type="ECO:0000256" key="14">
    <source>
        <dbReference type="ARBA" id="ARBA00023008"/>
    </source>
</evidence>
<dbReference type="FunFam" id="3.40.1110.10:FF:000023">
    <property type="entry name" value="Copper-transporting ATPase 1, putative"/>
    <property type="match status" value="1"/>
</dbReference>
<feature type="compositionally biased region" description="Polar residues" evidence="18">
    <location>
        <begin position="309"/>
        <end position="372"/>
    </location>
</feature>
<dbReference type="InterPro" id="IPR001757">
    <property type="entry name" value="P_typ_ATPase"/>
</dbReference>
<accession>A0A674E0F1</accession>
<evidence type="ECO:0000256" key="13">
    <source>
        <dbReference type="ARBA" id="ARBA00022989"/>
    </source>
</evidence>
<evidence type="ECO:0000256" key="16">
    <source>
        <dbReference type="ARBA" id="ARBA00023136"/>
    </source>
</evidence>
<feature type="domain" description="HMA" evidence="19">
    <location>
        <begin position="212"/>
        <end position="278"/>
    </location>
</feature>
<dbReference type="Gene3D" id="3.30.70.100">
    <property type="match status" value="5"/>
</dbReference>
<evidence type="ECO:0000256" key="15">
    <source>
        <dbReference type="ARBA" id="ARBA00023065"/>
    </source>
</evidence>
<evidence type="ECO:0000313" key="20">
    <source>
        <dbReference type="Ensembl" id="ENSSTUP00000101555.1"/>
    </source>
</evidence>
<dbReference type="Pfam" id="PF00122">
    <property type="entry name" value="E1-E2_ATPase"/>
    <property type="match status" value="1"/>
</dbReference>
<dbReference type="InterPro" id="IPR023299">
    <property type="entry name" value="ATPase_P-typ_cyto_dom_N"/>
</dbReference>
<dbReference type="SUPFAM" id="SSF56784">
    <property type="entry name" value="HAD-like"/>
    <property type="match status" value="1"/>
</dbReference>
<organism evidence="20 21">
    <name type="scientific">Salmo trutta</name>
    <name type="common">Brown trout</name>
    <dbReference type="NCBI Taxonomy" id="8032"/>
    <lineage>
        <taxon>Eukaryota</taxon>
        <taxon>Metazoa</taxon>
        <taxon>Chordata</taxon>
        <taxon>Craniata</taxon>
        <taxon>Vertebrata</taxon>
        <taxon>Euteleostomi</taxon>
        <taxon>Actinopterygii</taxon>
        <taxon>Neopterygii</taxon>
        <taxon>Teleostei</taxon>
        <taxon>Protacanthopterygii</taxon>
        <taxon>Salmoniformes</taxon>
        <taxon>Salmonidae</taxon>
        <taxon>Salmoninae</taxon>
        <taxon>Salmo</taxon>
    </lineage>
</organism>
<keyword evidence="8 17" id="KW-0547">Nucleotide-binding</keyword>
<dbReference type="PANTHER" id="PTHR43520">
    <property type="entry name" value="ATP7, ISOFORM B"/>
    <property type="match status" value="1"/>
</dbReference>
<evidence type="ECO:0000256" key="7">
    <source>
        <dbReference type="ARBA" id="ARBA00022737"/>
    </source>
</evidence>
<dbReference type="GeneTree" id="ENSGT00940000155749"/>
<dbReference type="Ensembl" id="ENSSTUT00000108928.1">
    <property type="protein sequence ID" value="ENSSTUP00000101555.1"/>
    <property type="gene ID" value="ENSSTUG00000040444.1"/>
</dbReference>
<feature type="transmembrane region" description="Helical" evidence="17">
    <location>
        <begin position="587"/>
        <end position="607"/>
    </location>
</feature>
<dbReference type="GO" id="GO:0016887">
    <property type="term" value="F:ATP hydrolysis activity"/>
    <property type="evidence" value="ECO:0007669"/>
    <property type="project" value="InterPro"/>
</dbReference>
<evidence type="ECO:0000313" key="21">
    <source>
        <dbReference type="Proteomes" id="UP000472277"/>
    </source>
</evidence>
<dbReference type="GO" id="GO:0005802">
    <property type="term" value="C:trans-Golgi network"/>
    <property type="evidence" value="ECO:0007669"/>
    <property type="project" value="TreeGrafter"/>
</dbReference>
<dbReference type="InterPro" id="IPR027256">
    <property type="entry name" value="P-typ_ATPase_IB"/>
</dbReference>
<dbReference type="SUPFAM" id="SSF55008">
    <property type="entry name" value="HMA, heavy metal-associated domain"/>
    <property type="match status" value="5"/>
</dbReference>
<proteinExistence type="inferred from homology"/>
<dbReference type="InterPro" id="IPR006121">
    <property type="entry name" value="HMA_dom"/>
</dbReference>
<evidence type="ECO:0000256" key="9">
    <source>
        <dbReference type="ARBA" id="ARBA00022796"/>
    </source>
</evidence>
<dbReference type="PRINTS" id="PR00942">
    <property type="entry name" value="CUATPASEI"/>
</dbReference>
<evidence type="ECO:0000256" key="4">
    <source>
        <dbReference type="ARBA" id="ARBA00022448"/>
    </source>
</evidence>
<dbReference type="FunFam" id="3.30.70.100:FF:000001">
    <property type="entry name" value="ATPase copper transporting beta"/>
    <property type="match status" value="4"/>
</dbReference>
<feature type="domain" description="HMA" evidence="19">
    <location>
        <begin position="458"/>
        <end position="524"/>
    </location>
</feature>
<dbReference type="GO" id="GO:0005507">
    <property type="term" value="F:copper ion binding"/>
    <property type="evidence" value="ECO:0007669"/>
    <property type="project" value="InterPro"/>
</dbReference>
<keyword evidence="6 17" id="KW-0479">Metal-binding</keyword>
<dbReference type="GO" id="GO:0005524">
    <property type="term" value="F:ATP binding"/>
    <property type="evidence" value="ECO:0007669"/>
    <property type="project" value="UniProtKB-UniRule"/>
</dbReference>
<dbReference type="NCBIfam" id="TIGR00003">
    <property type="entry name" value="copper ion binding protein"/>
    <property type="match status" value="4"/>
</dbReference>
<evidence type="ECO:0000259" key="19">
    <source>
        <dbReference type="PROSITE" id="PS50846"/>
    </source>
</evidence>
<evidence type="ECO:0000256" key="12">
    <source>
        <dbReference type="ARBA" id="ARBA00022967"/>
    </source>
</evidence>
<feature type="transmembrane region" description="Helical" evidence="17">
    <location>
        <begin position="628"/>
        <end position="650"/>
    </location>
</feature>
<comment type="subcellular location">
    <subcellularLocation>
        <location evidence="1">Golgi apparatus</location>
        <location evidence="1">trans-Golgi network membrane</location>
        <topology evidence="1">Multi-pass membrane protein</topology>
    </subcellularLocation>
    <subcellularLocation>
        <location evidence="17">Membrane</location>
    </subcellularLocation>
</comment>
<keyword evidence="14" id="KW-0186">Copper</keyword>
<feature type="transmembrane region" description="Helical" evidence="17">
    <location>
        <begin position="820"/>
        <end position="842"/>
    </location>
</feature>
<feature type="transmembrane region" description="Helical" evidence="17">
    <location>
        <begin position="1164"/>
        <end position="1184"/>
    </location>
</feature>
<dbReference type="FunFam" id="2.70.150.10:FF:000002">
    <property type="entry name" value="Copper-transporting ATPase 1, putative"/>
    <property type="match status" value="1"/>
</dbReference>
<feature type="domain" description="HMA" evidence="19">
    <location>
        <begin position="35"/>
        <end position="101"/>
    </location>
</feature>
<evidence type="ECO:0000256" key="18">
    <source>
        <dbReference type="SAM" id="MobiDB-lite"/>
    </source>
</evidence>
<dbReference type="GO" id="GO:0140581">
    <property type="term" value="F:P-type monovalent copper transporter activity"/>
    <property type="evidence" value="ECO:0007669"/>
    <property type="project" value="UniProtKB-EC"/>
</dbReference>
<gene>
    <name evidence="20" type="primary">ATP7B</name>
    <name evidence="20" type="synonym">LOC115179116</name>
</gene>
<dbReference type="InterPro" id="IPR023214">
    <property type="entry name" value="HAD_sf"/>
</dbReference>
<dbReference type="FunFam" id="3.40.50.1000:FF:000092">
    <property type="entry name" value="copper-transporting ATPase 1 isoform X2"/>
    <property type="match status" value="1"/>
</dbReference>
<keyword evidence="12" id="KW-1278">Translocase</keyword>
<dbReference type="InterPro" id="IPR036412">
    <property type="entry name" value="HAD-like_sf"/>
</dbReference>
<sequence>MCPCEAWCSQKRTYENLAYEPGSQSELYPQPKALSRAVFQLSGLTPKSSIQAIESHVASLKGVVSVNFSVASGLAQVDYNASSISTRELSLEIQAMGYGVVDVAGEEVTKIGETETTESLTRIRVKGMTCQSCVRSIEGRIGTLPGVLHIKVSLSDEEAVVRFQPHTVTSEEVKEQIENMGFGATLTNKDTSIDCGQGETHVSSSILDSLTQTSVIGIVGMTCNSCVQSIEGKISEMTGVCSIAVSLKEEQGTVTFDPSLTQPEELRAAIEDMGFDASLIESASAETLPTPPLQRPKTPLSPHSPRMAHSSSGSTKTSINGSSGSTKTSINGSSGSTKTSINGSSGSTKTSINGSSGSTKTSINGSSGSTKMATAGEEGKVQKCFIRVTGMTCASCVANIERNLVKHRGVISVLVALMAGKAEVKYDPGIVDAKRITQLIEGLGFGATLIEDNAVMDGKLDLSVTGMTCASCVHNIESKLTRTKGILEASVALATNKAQIKFDPEVLGARDIIRMIEGLGFGASLMKAEGFGNNLDHGEEIQQWKNSFLFSLVFGVPVMGLMIYMMVMDSQHGEHGGSMPEEQNLLPGLSLLNLAFFLLCTPVQIFGGRYFYIQAYRSLRHRTANMDVLIVLATSIAYIYSVVVLIVAMAERANQSPVTFFDTPPMLFVFIALGRWLEHIAKSKTSEALAKLMSLQATDATVVTLGPDHSILSEEQVSVELVQRGDIVKVVPGGKFPVDGKVIEGSSMADESLITGEPMPVSKKPGSSVIAGSINAHGSLLVQATHVGADTTLCQIVKLVEEAQTSKAPIQQFADRLSGYFVPFIVIASVLTLLVWLVIGFVNFHVVKEYFPIGAVMFDKTGTITNGVPRVTRVLVLWERARLPLRKVLALVGTAEASSEHPLGMAVAKHCKEELETDVLGSCKDFQSVPGCGISCKVSNIEEVLLEGASASPSYSVLIGNREWIRRNGLHVGADVDDAMSSHETKGQTAILVAIDGVLCAMLAIADTVKTESALAVHTLLSMGIEVVMITGDNRRTAKAIATQVGIRKVFAEVLPSHKVAKVQELQERGLRVAMVGDGVNDSPALARADVGIAIGTGTDVAIEAADVVLIRNDLLDVVACIELSKKTVQRIRINFVFALIYNLVGIPIAAGVFLPAGLVLQPWMGSAAMAASSVSVVISSLLLKLYKKTSIETYEFRAQGNMKSLSPSQVSTHVGLDDRRRTPPSLRRAWERLSQGSRLSLPISLSSQPASRGPSTPSLQDRCSLLDHEKEVGLIV</sequence>
<dbReference type="NCBIfam" id="TIGR01494">
    <property type="entry name" value="ATPase_P-type"/>
    <property type="match status" value="2"/>
</dbReference>
<dbReference type="PROSITE" id="PS50846">
    <property type="entry name" value="HMA_2"/>
    <property type="match status" value="5"/>
</dbReference>
<comment type="similarity">
    <text evidence="2 17">Belongs to the cation transport ATPase (P-type) (TC 3.A.3) family. Type IB subfamily.</text>
</comment>
<keyword evidence="13 17" id="KW-1133">Transmembrane helix</keyword>
<dbReference type="InterPro" id="IPR017969">
    <property type="entry name" value="Heavy-metal-associated_CS"/>
</dbReference>
<evidence type="ECO:0000256" key="2">
    <source>
        <dbReference type="ARBA" id="ARBA00006024"/>
    </source>
</evidence>
<dbReference type="PANTHER" id="PTHR43520:SF30">
    <property type="entry name" value="COPPER-TRANSPORTING ATPASE 2"/>
    <property type="match status" value="1"/>
</dbReference>
<dbReference type="InterPro" id="IPR008250">
    <property type="entry name" value="ATPase_P-typ_transduc_dom_A_sf"/>
</dbReference>
<dbReference type="SFLD" id="SFLDS00003">
    <property type="entry name" value="Haloacid_Dehalogenase"/>
    <property type="match status" value="1"/>
</dbReference>
<dbReference type="Proteomes" id="UP000472277">
    <property type="component" value="Chromosome 39"/>
</dbReference>
<dbReference type="GO" id="GO:0043682">
    <property type="term" value="F:P-type divalent copper transporter activity"/>
    <property type="evidence" value="ECO:0007669"/>
    <property type="project" value="TreeGrafter"/>
</dbReference>
<dbReference type="InterPro" id="IPR044492">
    <property type="entry name" value="P_typ_ATPase_HD_dom"/>
</dbReference>